<comment type="catalytic activity">
    <reaction evidence="9">
        <text>L-tyrosyl-[protein] + ATP = O-phospho-L-tyrosyl-[protein] + ADP + H(+)</text>
        <dbReference type="Rhea" id="RHEA:10596"/>
        <dbReference type="Rhea" id="RHEA-COMP:10136"/>
        <dbReference type="Rhea" id="RHEA-COMP:20101"/>
        <dbReference type="ChEBI" id="CHEBI:15378"/>
        <dbReference type="ChEBI" id="CHEBI:30616"/>
        <dbReference type="ChEBI" id="CHEBI:46858"/>
        <dbReference type="ChEBI" id="CHEBI:61978"/>
        <dbReference type="ChEBI" id="CHEBI:456216"/>
        <dbReference type="EC" id="2.7.10.1"/>
    </reaction>
</comment>
<dbReference type="InterPro" id="IPR011009">
    <property type="entry name" value="Kinase-like_dom_sf"/>
</dbReference>
<keyword evidence="3" id="KW-0808">Transferase</keyword>
<proteinExistence type="predicted"/>
<dbReference type="FunFam" id="3.30.200.20:FF:001304">
    <property type="entry name" value="Predicted protein"/>
    <property type="match status" value="1"/>
</dbReference>
<dbReference type="SUPFAM" id="SSF56112">
    <property type="entry name" value="Protein kinase-like (PK-like)"/>
    <property type="match status" value="2"/>
</dbReference>
<dbReference type="PANTHER" id="PTHR24416:SF611">
    <property type="entry name" value="TYROSINE-PROTEIN KINASE TRANSMEMBRANE RECEPTOR ROR"/>
    <property type="match status" value="1"/>
</dbReference>
<dbReference type="InterPro" id="IPR000719">
    <property type="entry name" value="Prot_kinase_dom"/>
</dbReference>
<dbReference type="PANTHER" id="PTHR24416">
    <property type="entry name" value="TYROSINE-PROTEIN KINASE RECEPTOR"/>
    <property type="match status" value="1"/>
</dbReference>
<evidence type="ECO:0000256" key="4">
    <source>
        <dbReference type="ARBA" id="ARBA00022741"/>
    </source>
</evidence>
<keyword evidence="8" id="KW-0829">Tyrosine-protein kinase</keyword>
<dbReference type="FunFam" id="1.10.510.10:FF:000554">
    <property type="entry name" value="Predicted protein"/>
    <property type="match status" value="1"/>
</dbReference>
<dbReference type="Gene3D" id="3.30.200.20">
    <property type="entry name" value="Phosphorylase Kinase, domain 1"/>
    <property type="match status" value="2"/>
</dbReference>
<evidence type="ECO:0000313" key="17">
    <source>
        <dbReference type="EMBL" id="EDQ92133.1"/>
    </source>
</evidence>
<dbReference type="RefSeq" id="XP_001743419.1">
    <property type="nucleotide sequence ID" value="XM_001743367.1"/>
</dbReference>
<feature type="domain" description="Protein kinase" evidence="16">
    <location>
        <begin position="208"/>
        <end position="482"/>
    </location>
</feature>
<dbReference type="PRINTS" id="PR00109">
    <property type="entry name" value="TYRKINASE"/>
</dbReference>
<accession>A9USN6</accession>
<dbReference type="eggNOG" id="KOG1026">
    <property type="taxonomic scope" value="Eukaryota"/>
</dbReference>
<dbReference type="AlphaFoldDB" id="A9USN6"/>
<dbReference type="PROSITE" id="PS50011">
    <property type="entry name" value="PROTEIN_KINASE_DOM"/>
    <property type="match status" value="2"/>
</dbReference>
<evidence type="ECO:0000256" key="9">
    <source>
        <dbReference type="ARBA" id="ARBA00051243"/>
    </source>
</evidence>
<dbReference type="KEGG" id="mbr:MONBRDRAFT_44336"/>
<feature type="region of interest" description="Disordered" evidence="13">
    <location>
        <begin position="147"/>
        <end position="170"/>
    </location>
</feature>
<dbReference type="InterPro" id="IPR011993">
    <property type="entry name" value="PH-like_dom_sf"/>
</dbReference>
<gene>
    <name evidence="17" type="ORF">MONBRDRAFT_44336</name>
</gene>
<keyword evidence="7 11" id="KW-0727">SH2 domain</keyword>
<dbReference type="GO" id="GO:0005886">
    <property type="term" value="C:plasma membrane"/>
    <property type="evidence" value="ECO:0000318"/>
    <property type="project" value="GO_Central"/>
</dbReference>
<feature type="domain" description="Protein kinase" evidence="16">
    <location>
        <begin position="532"/>
        <end position="818"/>
    </location>
</feature>
<dbReference type="FunFam" id="3.30.200.20:FF:001882">
    <property type="entry name" value="Tyrosine-protein kinase"/>
    <property type="match status" value="1"/>
</dbReference>
<keyword evidence="18" id="KW-1185">Reference proteome</keyword>
<dbReference type="InterPro" id="IPR000980">
    <property type="entry name" value="SH2"/>
</dbReference>
<dbReference type="GeneID" id="5888420"/>
<dbReference type="Pfam" id="PF00169">
    <property type="entry name" value="PH"/>
    <property type="match status" value="1"/>
</dbReference>
<keyword evidence="6 12" id="KW-0067">ATP-binding</keyword>
<dbReference type="InParanoid" id="A9USN6"/>
<dbReference type="PRINTS" id="PR00401">
    <property type="entry name" value="SH2DOMAIN"/>
</dbReference>
<comment type="catalytic activity">
    <reaction evidence="10">
        <text>L-tyrosyl-[protein] + ATP = O-phospho-L-tyrosyl-[protein] + ADP + H(+)</text>
        <dbReference type="Rhea" id="RHEA:10596"/>
        <dbReference type="Rhea" id="RHEA-COMP:10136"/>
        <dbReference type="Rhea" id="RHEA-COMP:20101"/>
        <dbReference type="ChEBI" id="CHEBI:15378"/>
        <dbReference type="ChEBI" id="CHEBI:30616"/>
        <dbReference type="ChEBI" id="CHEBI:46858"/>
        <dbReference type="ChEBI" id="CHEBI:61978"/>
        <dbReference type="ChEBI" id="CHEBI:456216"/>
        <dbReference type="EC" id="2.7.10.2"/>
    </reaction>
</comment>
<evidence type="ECO:0000259" key="14">
    <source>
        <dbReference type="PROSITE" id="PS50001"/>
    </source>
</evidence>
<dbReference type="PROSITE" id="PS00109">
    <property type="entry name" value="PROTEIN_KINASE_TYR"/>
    <property type="match status" value="2"/>
</dbReference>
<dbReference type="Pfam" id="PF07714">
    <property type="entry name" value="PK_Tyr_Ser-Thr"/>
    <property type="match status" value="2"/>
</dbReference>
<dbReference type="GO" id="GO:0004714">
    <property type="term" value="F:transmembrane receptor protein tyrosine kinase activity"/>
    <property type="evidence" value="ECO:0007669"/>
    <property type="project" value="UniProtKB-EC"/>
</dbReference>
<dbReference type="PROSITE" id="PS00107">
    <property type="entry name" value="PROTEIN_KINASE_ATP"/>
    <property type="match status" value="1"/>
</dbReference>
<dbReference type="SMART" id="SM00252">
    <property type="entry name" value="SH2"/>
    <property type="match status" value="1"/>
</dbReference>
<evidence type="ECO:0000256" key="5">
    <source>
        <dbReference type="ARBA" id="ARBA00022777"/>
    </source>
</evidence>
<feature type="domain" description="PH" evidence="15">
    <location>
        <begin position="844"/>
        <end position="950"/>
    </location>
</feature>
<keyword evidence="5" id="KW-0418">Kinase</keyword>
<dbReference type="GO" id="GO:0004715">
    <property type="term" value="F:non-membrane spanning protein tyrosine kinase activity"/>
    <property type="evidence" value="ECO:0007669"/>
    <property type="project" value="UniProtKB-EC"/>
</dbReference>
<dbReference type="GO" id="GO:0004713">
    <property type="term" value="F:protein tyrosine kinase activity"/>
    <property type="evidence" value="ECO:0000318"/>
    <property type="project" value="GO_Central"/>
</dbReference>
<sequence>MDDDERLQIWLSRHISRQDAETALKGHPDGTYLIRASVSAPGDYVLCVVCHGQIQHHQVCIKHNNGRMLTRSGRELQNLSELLRHYKTTLDGLEVLLREGTSYFDPPSSAPKGYVNLVHQATVDHDYENTKDLSPTLINKMKAAAVRDSTRRPAPVPQDGAGPNEDVLPTPKGYVNLKKGETGADVVPTPAGDGIPDLVEFEIPQERLQIMSELGSGHYGQVFEAWLMPDPDDFKAQRKKGKLVAVKSLKAHGNDGAVRAFLGEARTLSQFSHPNVLGLLGVVTRSKPWHMITEHIPYGDVRSVLKACRSASTAVHAHEQVYMAAQAAAGMEYLASLGFVHRDLAARNILLGRYCHIKLADFGLSRALDTESQYYVVQSRSLLPFRWMSIEALKEGKFTTQSDVWAFGVLLWEIMSMAKTPWRKNSTQEVKQLILAGERLPPPRNCPQTLYSLMTTCWQPAPAARPTFVTLRRSLEQQGELLNPEKLKPRDIGQFAPRSTSGPSAAMLKFDPEEQSRASNLIEDLQMPRDELIVINELGAGDFYQLVLMEMTSGLTGGAKCHVAAKMLKDNATEADREAFDAEVNLRASELLDHPNVVALIGLCTKDEPPFMVMEYLSLGDLQSYLTASAPAPGQVCPARARRSIPRSFHPLSLSTYEQTSMARDIAAGMSYLAERDIVHRDLAARNCVVGQGPVVKISNFGLGKTLRGGDYYSSSSGVMPVRWMAPEAVCFGKHSCASDVWSFGIVLAEIFTFGEKPFAHMTDLEICNAYASGGMSALPVPPSAPDVIVHCMQECLKGEPKERVSFEQLQEMLDEELSEENVDVDEEPMPLVDDIDWVSGIGEFVHTGWMIKQGSGQGAFSRSSWKRRWFALRDNGTLSYHKAERPDAKPLGTIALGDTIKVHPRPPFELTFAQKSCFSMVTPGRVYNFVCDSDGERDVWIRLLKAAIDALHS</sequence>
<dbReference type="SMART" id="SM00219">
    <property type="entry name" value="TyrKc"/>
    <property type="match status" value="2"/>
</dbReference>
<dbReference type="SUPFAM" id="SSF55550">
    <property type="entry name" value="SH2 domain"/>
    <property type="match status" value="1"/>
</dbReference>
<dbReference type="CDD" id="cd00192">
    <property type="entry name" value="PTKc"/>
    <property type="match status" value="2"/>
</dbReference>
<evidence type="ECO:0000256" key="3">
    <source>
        <dbReference type="ARBA" id="ARBA00022679"/>
    </source>
</evidence>
<dbReference type="Gene3D" id="3.30.505.10">
    <property type="entry name" value="SH2 domain"/>
    <property type="match status" value="1"/>
</dbReference>
<evidence type="ECO:0000256" key="2">
    <source>
        <dbReference type="ARBA" id="ARBA00011903"/>
    </source>
</evidence>
<dbReference type="PROSITE" id="PS50001">
    <property type="entry name" value="SH2"/>
    <property type="match status" value="1"/>
</dbReference>
<dbReference type="eggNOG" id="KOG0197">
    <property type="taxonomic scope" value="Eukaryota"/>
</dbReference>
<dbReference type="InterPro" id="IPR050122">
    <property type="entry name" value="RTK"/>
</dbReference>
<dbReference type="EMBL" id="CH991544">
    <property type="protein sequence ID" value="EDQ92133.1"/>
    <property type="molecule type" value="Genomic_DNA"/>
</dbReference>
<dbReference type="FunFam" id="2.30.29.30:FF:000755">
    <property type="entry name" value="Predicted protein"/>
    <property type="match status" value="1"/>
</dbReference>
<comment type="subcellular location">
    <subcellularLocation>
        <location evidence="1">Membrane</location>
        <topology evidence="1">Single-pass membrane protein</topology>
    </subcellularLocation>
</comment>
<evidence type="ECO:0000259" key="15">
    <source>
        <dbReference type="PROSITE" id="PS50003"/>
    </source>
</evidence>
<dbReference type="InterPro" id="IPR020635">
    <property type="entry name" value="Tyr_kinase_cat_dom"/>
</dbReference>
<dbReference type="GO" id="GO:0005737">
    <property type="term" value="C:cytoplasm"/>
    <property type="evidence" value="ECO:0007669"/>
    <property type="project" value="UniProtKB-ARBA"/>
</dbReference>
<feature type="binding site" evidence="12">
    <location>
        <position position="247"/>
    </location>
    <ligand>
        <name>ATP</name>
        <dbReference type="ChEBI" id="CHEBI:30616"/>
    </ligand>
</feature>
<evidence type="ECO:0000313" key="18">
    <source>
        <dbReference type="Proteomes" id="UP000001357"/>
    </source>
</evidence>
<dbReference type="InterPro" id="IPR036860">
    <property type="entry name" value="SH2_dom_sf"/>
</dbReference>
<dbReference type="EC" id="2.7.10.2" evidence="2"/>
<protein>
    <recommendedName>
        <fullName evidence="2">non-specific protein-tyrosine kinase</fullName>
        <ecNumber evidence="2">2.7.10.2</ecNumber>
    </recommendedName>
</protein>
<evidence type="ECO:0000259" key="16">
    <source>
        <dbReference type="PROSITE" id="PS50011"/>
    </source>
</evidence>
<dbReference type="Pfam" id="PF00017">
    <property type="entry name" value="SH2"/>
    <property type="match status" value="1"/>
</dbReference>
<dbReference type="InterPro" id="IPR001245">
    <property type="entry name" value="Ser-Thr/Tyr_kinase_cat_dom"/>
</dbReference>
<evidence type="ECO:0000256" key="8">
    <source>
        <dbReference type="ARBA" id="ARBA00023137"/>
    </source>
</evidence>
<dbReference type="Gene3D" id="1.10.510.10">
    <property type="entry name" value="Transferase(Phosphotransferase) domain 1"/>
    <property type="match status" value="2"/>
</dbReference>
<dbReference type="InterPro" id="IPR001849">
    <property type="entry name" value="PH_domain"/>
</dbReference>
<organism evidence="17 18">
    <name type="scientific">Monosiga brevicollis</name>
    <name type="common">Choanoflagellate</name>
    <dbReference type="NCBI Taxonomy" id="81824"/>
    <lineage>
        <taxon>Eukaryota</taxon>
        <taxon>Choanoflagellata</taxon>
        <taxon>Craspedida</taxon>
        <taxon>Salpingoecidae</taxon>
        <taxon>Monosiga</taxon>
    </lineage>
</organism>
<evidence type="ECO:0000256" key="1">
    <source>
        <dbReference type="ARBA" id="ARBA00004167"/>
    </source>
</evidence>
<evidence type="ECO:0000256" key="6">
    <source>
        <dbReference type="ARBA" id="ARBA00022840"/>
    </source>
</evidence>
<name>A9USN6_MONBE</name>
<dbReference type="InterPro" id="IPR017441">
    <property type="entry name" value="Protein_kinase_ATP_BS"/>
</dbReference>
<keyword evidence="4 12" id="KW-0547">Nucleotide-binding</keyword>
<dbReference type="InterPro" id="IPR008266">
    <property type="entry name" value="Tyr_kinase_AS"/>
</dbReference>
<dbReference type="Proteomes" id="UP000001357">
    <property type="component" value="Unassembled WGS sequence"/>
</dbReference>
<feature type="domain" description="SH2" evidence="14">
    <location>
        <begin position="10"/>
        <end position="101"/>
    </location>
</feature>
<dbReference type="PROSITE" id="PS50003">
    <property type="entry name" value="PH_DOMAIN"/>
    <property type="match status" value="1"/>
</dbReference>
<dbReference type="SMART" id="SM00233">
    <property type="entry name" value="PH"/>
    <property type="match status" value="1"/>
</dbReference>
<evidence type="ECO:0000256" key="10">
    <source>
        <dbReference type="ARBA" id="ARBA00051245"/>
    </source>
</evidence>
<evidence type="ECO:0000256" key="11">
    <source>
        <dbReference type="PROSITE-ProRule" id="PRU00191"/>
    </source>
</evidence>
<dbReference type="SUPFAM" id="SSF50729">
    <property type="entry name" value="PH domain-like"/>
    <property type="match status" value="1"/>
</dbReference>
<evidence type="ECO:0000256" key="13">
    <source>
        <dbReference type="SAM" id="MobiDB-lite"/>
    </source>
</evidence>
<evidence type="ECO:0000256" key="12">
    <source>
        <dbReference type="PROSITE-ProRule" id="PRU10141"/>
    </source>
</evidence>
<dbReference type="GO" id="GO:0005524">
    <property type="term" value="F:ATP binding"/>
    <property type="evidence" value="ECO:0007669"/>
    <property type="project" value="UniProtKB-UniRule"/>
</dbReference>
<dbReference type="Gene3D" id="2.30.29.30">
    <property type="entry name" value="Pleckstrin-homology domain (PH domain)/Phosphotyrosine-binding domain (PTB)"/>
    <property type="match status" value="1"/>
</dbReference>
<dbReference type="STRING" id="81824.A9USN6"/>
<evidence type="ECO:0000256" key="7">
    <source>
        <dbReference type="ARBA" id="ARBA00022999"/>
    </source>
</evidence>
<reference evidence="17 18" key="1">
    <citation type="journal article" date="2008" name="Nature">
        <title>The genome of the choanoflagellate Monosiga brevicollis and the origin of metazoans.</title>
        <authorList>
            <consortium name="JGI Sequencing"/>
            <person name="King N."/>
            <person name="Westbrook M.J."/>
            <person name="Young S.L."/>
            <person name="Kuo A."/>
            <person name="Abedin M."/>
            <person name="Chapman J."/>
            <person name="Fairclough S."/>
            <person name="Hellsten U."/>
            <person name="Isogai Y."/>
            <person name="Letunic I."/>
            <person name="Marr M."/>
            <person name="Pincus D."/>
            <person name="Putnam N."/>
            <person name="Rokas A."/>
            <person name="Wright K.J."/>
            <person name="Zuzow R."/>
            <person name="Dirks W."/>
            <person name="Good M."/>
            <person name="Goodstein D."/>
            <person name="Lemons D."/>
            <person name="Li W."/>
            <person name="Lyons J.B."/>
            <person name="Morris A."/>
            <person name="Nichols S."/>
            <person name="Richter D.J."/>
            <person name="Salamov A."/>
            <person name="Bork P."/>
            <person name="Lim W.A."/>
            <person name="Manning G."/>
            <person name="Miller W.T."/>
            <person name="McGinnis W."/>
            <person name="Shapiro H."/>
            <person name="Tjian R."/>
            <person name="Grigoriev I.V."/>
            <person name="Rokhsar D."/>
        </authorList>
    </citation>
    <scope>NUCLEOTIDE SEQUENCE [LARGE SCALE GENOMIC DNA]</scope>
    <source>
        <strain evidence="18">MX1 / ATCC 50154</strain>
    </source>
</reference>